<dbReference type="InterPro" id="IPR013237">
    <property type="entry name" value="Phage_T7_Gp4_N"/>
</dbReference>
<evidence type="ECO:0000313" key="9">
    <source>
        <dbReference type="Proteomes" id="UP000076008"/>
    </source>
</evidence>
<keyword evidence="1" id="KW-0240">DNA-directed RNA polymerase</keyword>
<dbReference type="GO" id="GO:0004386">
    <property type="term" value="F:helicase activity"/>
    <property type="evidence" value="ECO:0007669"/>
    <property type="project" value="InterPro"/>
</dbReference>
<proteinExistence type="predicted"/>
<keyword evidence="4" id="KW-0548">Nucleotidyltransferase</keyword>
<name>A0A156XPY3_ENTCL</name>
<accession>A0A156XPY3</accession>
<evidence type="ECO:0000256" key="3">
    <source>
        <dbReference type="ARBA" id="ARBA00022679"/>
    </source>
</evidence>
<dbReference type="Proteomes" id="UP000076008">
    <property type="component" value="Unassembled WGS sequence"/>
</dbReference>
<dbReference type="InterPro" id="IPR055570">
    <property type="entry name" value="DUF7146"/>
</dbReference>
<gene>
    <name evidence="8" type="ORF">SAMEA2273318_02046</name>
</gene>
<dbReference type="GO" id="GO:0003677">
    <property type="term" value="F:DNA binding"/>
    <property type="evidence" value="ECO:0007669"/>
    <property type="project" value="InterPro"/>
</dbReference>
<evidence type="ECO:0000313" key="8">
    <source>
        <dbReference type="EMBL" id="CZV21746.1"/>
    </source>
</evidence>
<dbReference type="GO" id="GO:0006269">
    <property type="term" value="P:DNA replication, synthesis of primer"/>
    <property type="evidence" value="ECO:0007669"/>
    <property type="project" value="UniProtKB-KW"/>
</dbReference>
<evidence type="ECO:0000256" key="6">
    <source>
        <dbReference type="ARBA" id="ARBA00023163"/>
    </source>
</evidence>
<dbReference type="SMART" id="SM00778">
    <property type="entry name" value="Prim_Zn_Ribbon"/>
    <property type="match status" value="1"/>
</dbReference>
<evidence type="ECO:0000256" key="5">
    <source>
        <dbReference type="ARBA" id="ARBA00022705"/>
    </source>
</evidence>
<dbReference type="GO" id="GO:0000428">
    <property type="term" value="C:DNA-directed RNA polymerase complex"/>
    <property type="evidence" value="ECO:0007669"/>
    <property type="project" value="UniProtKB-KW"/>
</dbReference>
<dbReference type="GO" id="GO:1990077">
    <property type="term" value="C:primosome complex"/>
    <property type="evidence" value="ECO:0007669"/>
    <property type="project" value="UniProtKB-KW"/>
</dbReference>
<dbReference type="Pfam" id="PF13362">
    <property type="entry name" value="Toprim_3"/>
    <property type="match status" value="1"/>
</dbReference>
<keyword evidence="2" id="KW-0639">Primosome</keyword>
<dbReference type="InterPro" id="IPR036977">
    <property type="entry name" value="DNA_primase_Znf_CHC2"/>
</dbReference>
<evidence type="ECO:0000256" key="2">
    <source>
        <dbReference type="ARBA" id="ARBA00022515"/>
    </source>
</evidence>
<keyword evidence="6" id="KW-0804">Transcription</keyword>
<sequence>MKTVEAAKGQWAMIFEHYGLPPITGKNHFRGKCPLCDSVGKFRIDDRDGAGTWICTCGSGTGMDLVTKTQGKPFNEVCREIDALIGNTFRRDKIPEASDASKLRKKVLSNFAKMSPLRGTCAAEYLNSRGIYQLPAESVRLNPKQRHNGRVYQSIYSLATDDKGELCYLHQTLLDGAKKADIGASAKRQKSLQEDNYLDHARSVAIRMFPVASTLGIAEGIETALSAHQIYKVNTWATMTSGFMKKFRVPAGVKNLIIFADRDVNSATGLAAATECAHANLMAKNDLQKISIYYPDNGDFNDMLMNGDQVREVVFYKKQQVAA</sequence>
<dbReference type="InterPro" id="IPR006171">
    <property type="entry name" value="TOPRIM_dom"/>
</dbReference>
<evidence type="ECO:0000259" key="7">
    <source>
        <dbReference type="SMART" id="SM00778"/>
    </source>
</evidence>
<dbReference type="AlphaFoldDB" id="A0A156XPY3"/>
<evidence type="ECO:0000256" key="4">
    <source>
        <dbReference type="ARBA" id="ARBA00022695"/>
    </source>
</evidence>
<dbReference type="Pfam" id="PF08273">
    <property type="entry name" value="Zn_Ribbon_Prim"/>
    <property type="match status" value="1"/>
</dbReference>
<dbReference type="RefSeq" id="WP_063144021.1">
    <property type="nucleotide sequence ID" value="NZ_FJXR01000010.1"/>
</dbReference>
<dbReference type="GO" id="GO:0008270">
    <property type="term" value="F:zinc ion binding"/>
    <property type="evidence" value="ECO:0007669"/>
    <property type="project" value="InterPro"/>
</dbReference>
<dbReference type="Gene3D" id="3.90.580.10">
    <property type="entry name" value="Zinc finger, CHC2-type domain"/>
    <property type="match status" value="1"/>
</dbReference>
<dbReference type="CDD" id="cd01029">
    <property type="entry name" value="TOPRIM_primases"/>
    <property type="match status" value="1"/>
</dbReference>
<reference evidence="8 9" key="1">
    <citation type="submission" date="2016-03" db="EMBL/GenBank/DDBJ databases">
        <authorList>
            <consortium name="Pathogen Informatics"/>
        </authorList>
    </citation>
    <scope>NUCLEOTIDE SEQUENCE [LARGE SCALE GENOMIC DNA]</scope>
    <source>
        <strain evidence="9">e1252</strain>
    </source>
</reference>
<feature type="domain" description="DNA primase/helicase Gp4 N-terminal Bacteriophage T7-like" evidence="7">
    <location>
        <begin position="28"/>
        <end position="63"/>
    </location>
</feature>
<protein>
    <submittedName>
        <fullName evidence="8">p4 alpha zinc-binding domain-containing protein</fullName>
    </submittedName>
</protein>
<keyword evidence="3" id="KW-0808">Transferase</keyword>
<keyword evidence="5" id="KW-0235">DNA replication</keyword>
<dbReference type="SUPFAM" id="SSF57783">
    <property type="entry name" value="Zinc beta-ribbon"/>
    <property type="match status" value="1"/>
</dbReference>
<organism evidence="8 9">
    <name type="scientific">Enterobacter cloacae</name>
    <dbReference type="NCBI Taxonomy" id="550"/>
    <lineage>
        <taxon>Bacteria</taxon>
        <taxon>Pseudomonadati</taxon>
        <taxon>Pseudomonadota</taxon>
        <taxon>Gammaproteobacteria</taxon>
        <taxon>Enterobacterales</taxon>
        <taxon>Enterobacteriaceae</taxon>
        <taxon>Enterobacter</taxon>
        <taxon>Enterobacter cloacae complex</taxon>
    </lineage>
</organism>
<dbReference type="Pfam" id="PF23639">
    <property type="entry name" value="DUF7146"/>
    <property type="match status" value="1"/>
</dbReference>
<dbReference type="InterPro" id="IPR034154">
    <property type="entry name" value="TOPRIM_DnaG/twinkle"/>
</dbReference>
<evidence type="ECO:0000256" key="1">
    <source>
        <dbReference type="ARBA" id="ARBA00022478"/>
    </source>
</evidence>
<dbReference type="GO" id="GO:0016779">
    <property type="term" value="F:nucleotidyltransferase activity"/>
    <property type="evidence" value="ECO:0007669"/>
    <property type="project" value="UniProtKB-KW"/>
</dbReference>
<dbReference type="EMBL" id="FJXR01000010">
    <property type="protein sequence ID" value="CZV21746.1"/>
    <property type="molecule type" value="Genomic_DNA"/>
</dbReference>